<dbReference type="AlphaFoldDB" id="A0A8J6TBQ7"/>
<organism evidence="1 2">
    <name type="scientific">Candidatus Desulfaltia bathyphila</name>
    <dbReference type="NCBI Taxonomy" id="2841697"/>
    <lineage>
        <taxon>Bacteria</taxon>
        <taxon>Pseudomonadati</taxon>
        <taxon>Thermodesulfobacteriota</taxon>
        <taxon>Desulfobacteria</taxon>
        <taxon>Desulfobacterales</taxon>
        <taxon>Desulfobacterales incertae sedis</taxon>
        <taxon>Candidatus Desulfaltia</taxon>
    </lineage>
</organism>
<evidence type="ECO:0008006" key="3">
    <source>
        <dbReference type="Google" id="ProtNLM"/>
    </source>
</evidence>
<dbReference type="SUPFAM" id="SSF52499">
    <property type="entry name" value="Isochorismatase-like hydrolases"/>
    <property type="match status" value="1"/>
</dbReference>
<protein>
    <recommendedName>
        <fullName evidence="3">Isochorismatase family protein</fullName>
    </recommendedName>
</protein>
<dbReference type="EMBL" id="JACNLL010000052">
    <property type="protein sequence ID" value="MBC8199410.1"/>
    <property type="molecule type" value="Genomic_DNA"/>
</dbReference>
<evidence type="ECO:0000313" key="2">
    <source>
        <dbReference type="Proteomes" id="UP000603545"/>
    </source>
</evidence>
<accession>A0A8J6TBQ7</accession>
<proteinExistence type="predicted"/>
<comment type="caution">
    <text evidence="1">The sequence shown here is derived from an EMBL/GenBank/DDBJ whole genome shotgun (WGS) entry which is preliminary data.</text>
</comment>
<gene>
    <name evidence="1" type="ORF">H8E80_05105</name>
</gene>
<sequence length="32" mass="3746">MAGIETHICIYQTAMDLLNRKSERIPRCLRRG</sequence>
<evidence type="ECO:0000313" key="1">
    <source>
        <dbReference type="EMBL" id="MBC8199410.1"/>
    </source>
</evidence>
<reference evidence="1 2" key="1">
    <citation type="submission" date="2020-08" db="EMBL/GenBank/DDBJ databases">
        <title>Bridging the membrane lipid divide: bacteria of the FCB group superphylum have the potential to synthesize archaeal ether lipids.</title>
        <authorList>
            <person name="Villanueva L."/>
            <person name="Von Meijenfeldt F.A.B."/>
            <person name="Westbye A.B."/>
            <person name="Yadav S."/>
            <person name="Hopmans E.C."/>
            <person name="Dutilh B.E."/>
            <person name="Sinninghe Damste J.S."/>
        </authorList>
    </citation>
    <scope>NUCLEOTIDE SEQUENCE [LARGE SCALE GENOMIC DNA]</scope>
    <source>
        <strain evidence="1">NIOZ-UU82</strain>
    </source>
</reference>
<name>A0A8J6TBQ7_9BACT</name>
<dbReference type="InterPro" id="IPR036380">
    <property type="entry name" value="Isochorismatase-like_sf"/>
</dbReference>
<dbReference type="Proteomes" id="UP000603545">
    <property type="component" value="Unassembled WGS sequence"/>
</dbReference>